<dbReference type="Proteomes" id="UP000054248">
    <property type="component" value="Unassembled WGS sequence"/>
</dbReference>
<feature type="signal peptide" evidence="9">
    <location>
        <begin position="1"/>
        <end position="17"/>
    </location>
</feature>
<proteinExistence type="inferred from homology"/>
<dbReference type="InterPro" id="IPR018124">
    <property type="entry name" value="Calret/calnex_CS"/>
</dbReference>
<feature type="compositionally biased region" description="Basic and acidic residues" evidence="10">
    <location>
        <begin position="535"/>
        <end position="544"/>
    </location>
</feature>
<dbReference type="GO" id="GO:0005509">
    <property type="term" value="F:calcium ion binding"/>
    <property type="evidence" value="ECO:0007669"/>
    <property type="project" value="InterPro"/>
</dbReference>
<protein>
    <recommendedName>
        <fullName evidence="8">Calnexin</fullName>
    </recommendedName>
</protein>
<dbReference type="PROSITE" id="PS00803">
    <property type="entry name" value="CALRETICULIN_1"/>
    <property type="match status" value="1"/>
</dbReference>
<dbReference type="PRINTS" id="PR00626">
    <property type="entry name" value="CALRETICULIN"/>
</dbReference>
<feature type="region of interest" description="Disordered" evidence="10">
    <location>
        <begin position="223"/>
        <end position="254"/>
    </location>
</feature>
<dbReference type="FunFam" id="2.60.120.200:FF:000011">
    <property type="entry name" value="Probable calnexin"/>
    <property type="match status" value="1"/>
</dbReference>
<evidence type="ECO:0000256" key="2">
    <source>
        <dbReference type="ARBA" id="ARBA00010983"/>
    </source>
</evidence>
<dbReference type="GO" id="GO:0036503">
    <property type="term" value="P:ERAD pathway"/>
    <property type="evidence" value="ECO:0007669"/>
    <property type="project" value="TreeGrafter"/>
</dbReference>
<dbReference type="PROSITE" id="PS00805">
    <property type="entry name" value="CALRETICULIN_REPEAT"/>
    <property type="match status" value="1"/>
</dbReference>
<evidence type="ECO:0000256" key="7">
    <source>
        <dbReference type="ARBA" id="ARBA00023186"/>
    </source>
</evidence>
<evidence type="ECO:0000256" key="10">
    <source>
        <dbReference type="SAM" id="MobiDB-lite"/>
    </source>
</evidence>
<dbReference type="AlphaFoldDB" id="A0A0C3KVI5"/>
<keyword evidence="12" id="KW-1185">Reference proteome</keyword>
<evidence type="ECO:0000313" key="12">
    <source>
        <dbReference type="Proteomes" id="UP000054248"/>
    </source>
</evidence>
<dbReference type="PANTHER" id="PTHR11073:SF1">
    <property type="entry name" value="CALNEXIN 14D-RELATED"/>
    <property type="match status" value="1"/>
</dbReference>
<evidence type="ECO:0000256" key="1">
    <source>
        <dbReference type="ARBA" id="ARBA00004389"/>
    </source>
</evidence>
<feature type="transmembrane region" description="Helical" evidence="9">
    <location>
        <begin position="490"/>
        <end position="512"/>
    </location>
</feature>
<dbReference type="Gene3D" id="2.60.120.200">
    <property type="match status" value="1"/>
</dbReference>
<dbReference type="STRING" id="1051891.A0A0C3KVI5"/>
<keyword evidence="3 9" id="KW-0812">Transmembrane</keyword>
<keyword evidence="4 9" id="KW-0256">Endoplasmic reticulum</keyword>
<evidence type="ECO:0000256" key="5">
    <source>
        <dbReference type="ARBA" id="ARBA00022989"/>
    </source>
</evidence>
<dbReference type="InterPro" id="IPR013320">
    <property type="entry name" value="ConA-like_dom_sf"/>
</dbReference>
<dbReference type="GO" id="GO:0051082">
    <property type="term" value="F:unfolded protein binding"/>
    <property type="evidence" value="ECO:0007669"/>
    <property type="project" value="InterPro"/>
</dbReference>
<feature type="region of interest" description="Disordered" evidence="10">
    <location>
        <begin position="517"/>
        <end position="562"/>
    </location>
</feature>
<keyword evidence="6 9" id="KW-0472">Membrane</keyword>
<keyword evidence="9" id="KW-0732">Signal</keyword>
<dbReference type="SUPFAM" id="SSF63887">
    <property type="entry name" value="P-domain of calnexin/calreticulin"/>
    <property type="match status" value="1"/>
</dbReference>
<organism evidence="11 12">
    <name type="scientific">Tulasnella calospora MUT 4182</name>
    <dbReference type="NCBI Taxonomy" id="1051891"/>
    <lineage>
        <taxon>Eukaryota</taxon>
        <taxon>Fungi</taxon>
        <taxon>Dikarya</taxon>
        <taxon>Basidiomycota</taxon>
        <taxon>Agaricomycotina</taxon>
        <taxon>Agaricomycetes</taxon>
        <taxon>Cantharellales</taxon>
        <taxon>Tulasnellaceae</taxon>
        <taxon>Tulasnella</taxon>
    </lineage>
</organism>
<evidence type="ECO:0000256" key="9">
    <source>
        <dbReference type="RuleBase" id="RU362126"/>
    </source>
</evidence>
<feature type="compositionally biased region" description="Polar residues" evidence="10">
    <location>
        <begin position="517"/>
        <end position="529"/>
    </location>
</feature>
<name>A0A0C3KVI5_9AGAM</name>
<evidence type="ECO:0000256" key="6">
    <source>
        <dbReference type="ARBA" id="ARBA00023136"/>
    </source>
</evidence>
<dbReference type="OrthoDB" id="1938156at2759"/>
<accession>A0A0C3KVI5</accession>
<dbReference type="Gene3D" id="2.10.250.10">
    <property type="entry name" value="Calreticulin/calnexin, P domain"/>
    <property type="match status" value="1"/>
</dbReference>
<comment type="similarity">
    <text evidence="2 9">Belongs to the calreticulin family.</text>
</comment>
<dbReference type="InterPro" id="IPR009033">
    <property type="entry name" value="Calreticulin/calnexin_P_dom_sf"/>
</dbReference>
<dbReference type="PANTHER" id="PTHR11073">
    <property type="entry name" value="CALRETICULIN AND CALNEXIN"/>
    <property type="match status" value="1"/>
</dbReference>
<feature type="chain" id="PRO_5005111123" description="Calnexin" evidence="9">
    <location>
        <begin position="18"/>
        <end position="562"/>
    </location>
</feature>
<dbReference type="GO" id="GO:0005789">
    <property type="term" value="C:endoplasmic reticulum membrane"/>
    <property type="evidence" value="ECO:0007669"/>
    <property type="project" value="UniProtKB-SubCell"/>
</dbReference>
<evidence type="ECO:0000313" key="11">
    <source>
        <dbReference type="EMBL" id="KIO25478.1"/>
    </source>
</evidence>
<comment type="subcellular location">
    <subcellularLocation>
        <location evidence="1">Endoplasmic reticulum membrane</location>
        <topology evidence="1">Single-pass membrane protein</topology>
    </subcellularLocation>
</comment>
<dbReference type="EMBL" id="KN823041">
    <property type="protein sequence ID" value="KIO25478.1"/>
    <property type="molecule type" value="Genomic_DNA"/>
</dbReference>
<dbReference type="Pfam" id="PF00262">
    <property type="entry name" value="Calreticulin"/>
    <property type="match status" value="1"/>
</dbReference>
<keyword evidence="5 9" id="KW-1133">Transmembrane helix</keyword>
<sequence length="562" mass="61658">MRGLAVSAALLSGLAAAADVEKPTFTPTTIQAPFLEQFTSDWQERWTPSEATKKTAVGGETFSYVGKWSVEEPFKEVSIVGDKGLVAKDKATHHAISAPIAKPVNPKGKTLVVQYEAKFQKIGNCGGGYVKLLEEGALANKEFSDTTPWVIMFGPDLTCPGTKVHFIFRHQNPITKEWEEKHLKTAPSPVIDDLTKLYTLIVNPDNTYKVLIDDEVASEGSLLEDFSPSVNPDKEIDDPEDKKPEDWVDEAQIRDPSAVKPEDWDEDEPFQIVDEDAEMPEGWLVDEPKEIPDPDAIKPEEWDDEEDGDWIPPMVRNPKCEEAPGCGAWTKPMKTNPKYKGKWEAPLIDNPAYKGVWAPRKISNPNYYEDLHPANLHPIGAVGYEIWTMTEDIMFDNVYVGHSAEDAKKLAEETWYVKHKVEKAVRDADAAATQAKVEAEAKAKKPKGDENLLARLKEDPAGFVREKVMDFVEDVQEEGPIAALQSNPQVGGALLASVLTLFGALGAIFGLVGSSTQPVSKSVKKTASSPAAADGAKKTPKEEPAAAASTATSKDTPVKKRK</sequence>
<dbReference type="SUPFAM" id="SSF49899">
    <property type="entry name" value="Concanavalin A-like lectins/glucanases"/>
    <property type="match status" value="2"/>
</dbReference>
<feature type="compositionally biased region" description="Low complexity" evidence="10">
    <location>
        <begin position="545"/>
        <end position="554"/>
    </location>
</feature>
<keyword evidence="7 9" id="KW-0143">Chaperone</keyword>
<reference evidence="11 12" key="1">
    <citation type="submission" date="2014-04" db="EMBL/GenBank/DDBJ databases">
        <authorList>
            <consortium name="DOE Joint Genome Institute"/>
            <person name="Kuo A."/>
            <person name="Girlanda M."/>
            <person name="Perotto S."/>
            <person name="Kohler A."/>
            <person name="Nagy L.G."/>
            <person name="Floudas D."/>
            <person name="Copeland A."/>
            <person name="Barry K.W."/>
            <person name="Cichocki N."/>
            <person name="Veneault-Fourrey C."/>
            <person name="LaButti K."/>
            <person name="Lindquist E.A."/>
            <person name="Lipzen A."/>
            <person name="Lundell T."/>
            <person name="Morin E."/>
            <person name="Murat C."/>
            <person name="Sun H."/>
            <person name="Tunlid A."/>
            <person name="Henrissat B."/>
            <person name="Grigoriev I.V."/>
            <person name="Hibbett D.S."/>
            <person name="Martin F."/>
            <person name="Nordberg H.P."/>
            <person name="Cantor M.N."/>
            <person name="Hua S.X."/>
        </authorList>
    </citation>
    <scope>NUCLEOTIDE SEQUENCE [LARGE SCALE GENOMIC DNA]</scope>
    <source>
        <strain evidence="11 12">MUT 4182</strain>
    </source>
</reference>
<gene>
    <name evidence="11" type="ORF">M407DRAFT_244073</name>
</gene>
<dbReference type="GO" id="GO:0006457">
    <property type="term" value="P:protein folding"/>
    <property type="evidence" value="ECO:0007669"/>
    <property type="project" value="InterPro"/>
</dbReference>
<evidence type="ECO:0000256" key="8">
    <source>
        <dbReference type="ARBA" id="ARBA00040224"/>
    </source>
</evidence>
<dbReference type="InterPro" id="IPR001580">
    <property type="entry name" value="Calret/calnex"/>
</dbReference>
<dbReference type="FunFam" id="2.10.250.10:FF:000001">
    <property type="entry name" value="Calnexin homolog"/>
    <property type="match status" value="1"/>
</dbReference>
<reference evidence="12" key="2">
    <citation type="submission" date="2015-01" db="EMBL/GenBank/DDBJ databases">
        <title>Evolutionary Origins and Diversification of the Mycorrhizal Mutualists.</title>
        <authorList>
            <consortium name="DOE Joint Genome Institute"/>
            <consortium name="Mycorrhizal Genomics Consortium"/>
            <person name="Kohler A."/>
            <person name="Kuo A."/>
            <person name="Nagy L.G."/>
            <person name="Floudas D."/>
            <person name="Copeland A."/>
            <person name="Barry K.W."/>
            <person name="Cichocki N."/>
            <person name="Veneault-Fourrey C."/>
            <person name="LaButti K."/>
            <person name="Lindquist E.A."/>
            <person name="Lipzen A."/>
            <person name="Lundell T."/>
            <person name="Morin E."/>
            <person name="Murat C."/>
            <person name="Riley R."/>
            <person name="Ohm R."/>
            <person name="Sun H."/>
            <person name="Tunlid A."/>
            <person name="Henrissat B."/>
            <person name="Grigoriev I.V."/>
            <person name="Hibbett D.S."/>
            <person name="Martin F."/>
        </authorList>
    </citation>
    <scope>NUCLEOTIDE SEQUENCE [LARGE SCALE GENOMIC DNA]</scope>
    <source>
        <strain evidence="12">MUT 4182</strain>
    </source>
</reference>
<evidence type="ECO:0000256" key="3">
    <source>
        <dbReference type="ARBA" id="ARBA00022692"/>
    </source>
</evidence>
<dbReference type="HOGENOM" id="CLU_018224_1_2_1"/>
<evidence type="ECO:0000256" key="4">
    <source>
        <dbReference type="ARBA" id="ARBA00022824"/>
    </source>
</evidence>